<evidence type="ECO:0000256" key="1">
    <source>
        <dbReference type="SAM" id="MobiDB-lite"/>
    </source>
</evidence>
<reference evidence="2" key="1">
    <citation type="journal article" date="2021" name="Sci. Adv.">
        <title>The American lobster genome reveals insights on longevity, neural, and immune adaptations.</title>
        <authorList>
            <person name="Polinski J.M."/>
            <person name="Zimin A.V."/>
            <person name="Clark K.F."/>
            <person name="Kohn A.B."/>
            <person name="Sadowski N."/>
            <person name="Timp W."/>
            <person name="Ptitsyn A."/>
            <person name="Khanna P."/>
            <person name="Romanova D.Y."/>
            <person name="Williams P."/>
            <person name="Greenwood S.J."/>
            <person name="Moroz L.L."/>
            <person name="Walt D.R."/>
            <person name="Bodnar A.G."/>
        </authorList>
    </citation>
    <scope>NUCLEOTIDE SEQUENCE</scope>
    <source>
        <strain evidence="2">GMGI-L3</strain>
    </source>
</reference>
<organism evidence="2 3">
    <name type="scientific">Homarus americanus</name>
    <name type="common">American lobster</name>
    <dbReference type="NCBI Taxonomy" id="6706"/>
    <lineage>
        <taxon>Eukaryota</taxon>
        <taxon>Metazoa</taxon>
        <taxon>Ecdysozoa</taxon>
        <taxon>Arthropoda</taxon>
        <taxon>Crustacea</taxon>
        <taxon>Multicrustacea</taxon>
        <taxon>Malacostraca</taxon>
        <taxon>Eumalacostraca</taxon>
        <taxon>Eucarida</taxon>
        <taxon>Decapoda</taxon>
        <taxon>Pleocyemata</taxon>
        <taxon>Astacidea</taxon>
        <taxon>Nephropoidea</taxon>
        <taxon>Nephropidae</taxon>
        <taxon>Homarus</taxon>
    </lineage>
</organism>
<dbReference type="Proteomes" id="UP000747542">
    <property type="component" value="Unassembled WGS sequence"/>
</dbReference>
<name>A0A8J5T4F4_HOMAM</name>
<keyword evidence="3" id="KW-1185">Reference proteome</keyword>
<gene>
    <name evidence="2" type="ORF">Hamer_G022033</name>
</gene>
<evidence type="ECO:0000313" key="2">
    <source>
        <dbReference type="EMBL" id="KAG7172516.1"/>
    </source>
</evidence>
<comment type="caution">
    <text evidence="2">The sequence shown here is derived from an EMBL/GenBank/DDBJ whole genome shotgun (WGS) entry which is preliminary data.</text>
</comment>
<proteinExistence type="predicted"/>
<dbReference type="AlphaFoldDB" id="A0A8J5T4F4"/>
<evidence type="ECO:0000313" key="3">
    <source>
        <dbReference type="Proteomes" id="UP000747542"/>
    </source>
</evidence>
<protein>
    <submittedName>
        <fullName evidence="2">Uncharacterized protein</fullName>
    </submittedName>
</protein>
<dbReference type="EMBL" id="JAHLQT010010848">
    <property type="protein sequence ID" value="KAG7172516.1"/>
    <property type="molecule type" value="Genomic_DNA"/>
</dbReference>
<sequence length="93" mass="9856">MTHHLVVHITVRRTDPQQQKGARSSWCHHALDPSLSLPQDLSWHSHSTATGSEAPAVTPSLGTPIVTPGGYNDVLGDTLARGGGGPYCYTLEG</sequence>
<feature type="region of interest" description="Disordered" evidence="1">
    <location>
        <begin position="41"/>
        <end position="62"/>
    </location>
</feature>
<accession>A0A8J5T4F4</accession>